<feature type="coiled-coil region" evidence="1">
    <location>
        <begin position="438"/>
        <end position="482"/>
    </location>
</feature>
<protein>
    <submittedName>
        <fullName evidence="4">Golgin Imh1p</fullName>
    </submittedName>
</protein>
<feature type="coiled-coil region" evidence="1">
    <location>
        <begin position="642"/>
        <end position="725"/>
    </location>
</feature>
<feature type="compositionally biased region" description="Low complexity" evidence="2">
    <location>
        <begin position="898"/>
        <end position="907"/>
    </location>
</feature>
<organism evidence="4 5">
    <name type="scientific">[Candida] railenensis</name>
    <dbReference type="NCBI Taxonomy" id="45579"/>
    <lineage>
        <taxon>Eukaryota</taxon>
        <taxon>Fungi</taxon>
        <taxon>Dikarya</taxon>
        <taxon>Ascomycota</taxon>
        <taxon>Saccharomycotina</taxon>
        <taxon>Pichiomycetes</taxon>
        <taxon>Debaryomycetaceae</taxon>
        <taxon>Kurtzmaniella</taxon>
    </lineage>
</organism>
<dbReference type="Gene3D" id="1.10.287.1490">
    <property type="match status" value="1"/>
</dbReference>
<feature type="region of interest" description="Disordered" evidence="2">
    <location>
        <begin position="297"/>
        <end position="333"/>
    </location>
</feature>
<keyword evidence="1" id="KW-0175">Coiled coil</keyword>
<proteinExistence type="predicted"/>
<comment type="caution">
    <text evidence="4">The sequence shown here is derived from an EMBL/GenBank/DDBJ whole genome shotgun (WGS) entry which is preliminary data.</text>
</comment>
<dbReference type="EMBL" id="CAKXYY010000007">
    <property type="protein sequence ID" value="CAH2352571.1"/>
    <property type="molecule type" value="Genomic_DNA"/>
</dbReference>
<evidence type="ECO:0000256" key="2">
    <source>
        <dbReference type="SAM" id="MobiDB-lite"/>
    </source>
</evidence>
<feature type="compositionally biased region" description="Basic and acidic residues" evidence="2">
    <location>
        <begin position="885"/>
        <end position="897"/>
    </location>
</feature>
<gene>
    <name evidence="4" type="ORF">CLIB1423_07S02586</name>
</gene>
<evidence type="ECO:0000256" key="1">
    <source>
        <dbReference type="SAM" id="Coils"/>
    </source>
</evidence>
<feature type="coiled-coil region" evidence="1">
    <location>
        <begin position="586"/>
        <end position="613"/>
    </location>
</feature>
<dbReference type="AlphaFoldDB" id="A0A9P0QQ05"/>
<feature type="compositionally biased region" description="Polar residues" evidence="2">
    <location>
        <begin position="50"/>
        <end position="63"/>
    </location>
</feature>
<evidence type="ECO:0000313" key="5">
    <source>
        <dbReference type="Proteomes" id="UP000837801"/>
    </source>
</evidence>
<name>A0A9P0QQ05_9ASCO</name>
<dbReference type="PANTHER" id="PTHR23159:SF31">
    <property type="entry name" value="CENTROSOME-ASSOCIATED PROTEIN CEP250 ISOFORM X1"/>
    <property type="match status" value="1"/>
</dbReference>
<feature type="compositionally biased region" description="Low complexity" evidence="2">
    <location>
        <begin position="118"/>
        <end position="130"/>
    </location>
</feature>
<feature type="compositionally biased region" description="Acidic residues" evidence="2">
    <location>
        <begin position="64"/>
        <end position="75"/>
    </location>
</feature>
<keyword evidence="5" id="KW-1185">Reference proteome</keyword>
<sequence length="983" mass="110866">MFSKLKNFSEDLAKTINQDLIAAEGTNGGKNAINQRRQAAAIKELKNGDQVLQTSTPAASELTQPEDEPEEQEVGDADKAREGNEIGKVDEKGEKVGQDGAEKKEGGDPVARSKTATPVPQQSRSPVPSSTIGIDIESLPTGIRSKMKKFAKYEEKYPVLLDAYKTEKRKTDLIAIFEKILQEHTPVTSISDAGSLVEYLNGLNEKTSMLNSEFRKVTGENAKLLKEKKQLESSLVEFERSQAKSKGDIKELESKIDALTTEIESLKANESTTVDSSVIEELEAKLEKKEFELKEVESKLKESVDNEEKVQSIRKENDTLKADNTKLTEELESKESDFTKEIKLLNEKIEELKDKTASAVLSTASTHDSKQETVIPASSASNENNSSNNKKKKNKKGGNKGGNVATTVPAAKQAVDEAELSTLTMKYEALVKEHDELYAKYTSTKSKLESKEEDLENLRDSLKNIGNDLVQAREEIKDLKSNSSNDDELSGLKIQLKENVSEVQKLSGTVEQQSKEIASQKSKLEDQEKLKLRITSLTKELDSVKEEKIALNNRINELTKYKANDSSLKLEISTLQVSINHKDTKIKDLSSKVEELTKLKEEQRETIQFLKNGQQELQYSNKTLINEKNELVNKQELSFERAQSLSSELSKLQTEKHLVKTELDNVKTKYDLLLKQKSSSSEDFQSFKQQYEELSMKSKESLSRIDSLEDELNEARNMLQERTREGSSIRRALLDSEDQNKLKASEFKAELKKWKEEKFMIESNFQTLIKKKQREIDESKSITSNYLLKIQELEVRCNELKAKYDDLQEQGTSKSKFANGAGDSADFEDAQQTIETLRSSLQNSSKRVKEFENLNNILKKLNEEANLKFERLSKNYKIVTQQYKQAKDDANNSRRESTSSISSRGSNGALKATAADLEGKRSLDGSEDGEKGNGNSQQNIAYLKNVLLGYFEHKDQREMLLPVLKMLFQLSPEDEMKFTQAVK</sequence>
<evidence type="ECO:0000313" key="4">
    <source>
        <dbReference type="EMBL" id="CAH2352571.1"/>
    </source>
</evidence>
<feature type="domain" description="GRIP" evidence="3">
    <location>
        <begin position="933"/>
        <end position="981"/>
    </location>
</feature>
<feature type="region of interest" description="Disordered" evidence="2">
    <location>
        <begin position="357"/>
        <end position="410"/>
    </location>
</feature>
<feature type="compositionally biased region" description="Basic residues" evidence="2">
    <location>
        <begin position="389"/>
        <end position="398"/>
    </location>
</feature>
<dbReference type="Proteomes" id="UP000837801">
    <property type="component" value="Unassembled WGS sequence"/>
</dbReference>
<dbReference type="OrthoDB" id="1926336at2759"/>
<feature type="compositionally biased region" description="Basic and acidic residues" evidence="2">
    <location>
        <begin position="76"/>
        <end position="107"/>
    </location>
</feature>
<dbReference type="PROSITE" id="PS50913">
    <property type="entry name" value="GRIP"/>
    <property type="match status" value="1"/>
</dbReference>
<feature type="coiled-coil region" evidence="1">
    <location>
        <begin position="510"/>
        <end position="561"/>
    </location>
</feature>
<feature type="compositionally biased region" description="Basic and acidic residues" evidence="2">
    <location>
        <begin position="917"/>
        <end position="931"/>
    </location>
</feature>
<feature type="region of interest" description="Disordered" evidence="2">
    <location>
        <begin position="44"/>
        <end position="134"/>
    </location>
</feature>
<feature type="region of interest" description="Disordered" evidence="2">
    <location>
        <begin position="883"/>
        <end position="936"/>
    </location>
</feature>
<reference evidence="4" key="1">
    <citation type="submission" date="2022-03" db="EMBL/GenBank/DDBJ databases">
        <authorList>
            <person name="Legras J.-L."/>
            <person name="Devillers H."/>
            <person name="Grondin C."/>
        </authorList>
    </citation>
    <scope>NUCLEOTIDE SEQUENCE</scope>
    <source>
        <strain evidence="4">CLIB 1423</strain>
    </source>
</reference>
<evidence type="ECO:0000259" key="3">
    <source>
        <dbReference type="PROSITE" id="PS50913"/>
    </source>
</evidence>
<accession>A0A9P0QQ05</accession>
<dbReference type="SMART" id="SM00755">
    <property type="entry name" value="Grip"/>
    <property type="match status" value="1"/>
</dbReference>
<dbReference type="PANTHER" id="PTHR23159">
    <property type="entry name" value="CENTROSOMAL PROTEIN 2"/>
    <property type="match status" value="1"/>
</dbReference>
<dbReference type="InterPro" id="IPR000237">
    <property type="entry name" value="GRIP_dom"/>
</dbReference>
<dbReference type="Pfam" id="PF01465">
    <property type="entry name" value="GRIP"/>
    <property type="match status" value="1"/>
</dbReference>